<dbReference type="OrthoDB" id="5926354at2759"/>
<protein>
    <submittedName>
        <fullName evidence="1">Uncharacterized protein</fullName>
    </submittedName>
</protein>
<organism evidence="1 2">
    <name type="scientific">Trichinella patagoniensis</name>
    <dbReference type="NCBI Taxonomy" id="990121"/>
    <lineage>
        <taxon>Eukaryota</taxon>
        <taxon>Metazoa</taxon>
        <taxon>Ecdysozoa</taxon>
        <taxon>Nematoda</taxon>
        <taxon>Enoplea</taxon>
        <taxon>Dorylaimia</taxon>
        <taxon>Trichinellida</taxon>
        <taxon>Trichinellidae</taxon>
        <taxon>Trichinella</taxon>
    </lineage>
</organism>
<dbReference type="AlphaFoldDB" id="A0A0V1A0I7"/>
<proteinExistence type="predicted"/>
<dbReference type="EMBL" id="JYDQ01000047">
    <property type="protein sequence ID" value="KRY18438.1"/>
    <property type="molecule type" value="Genomic_DNA"/>
</dbReference>
<evidence type="ECO:0000313" key="1">
    <source>
        <dbReference type="EMBL" id="KRY18438.1"/>
    </source>
</evidence>
<reference evidence="1 2" key="1">
    <citation type="submission" date="2015-01" db="EMBL/GenBank/DDBJ databases">
        <title>Evolution of Trichinella species and genotypes.</title>
        <authorList>
            <person name="Korhonen P.K."/>
            <person name="Edoardo P."/>
            <person name="Giuseppe L.R."/>
            <person name="Gasser R.B."/>
        </authorList>
    </citation>
    <scope>NUCLEOTIDE SEQUENCE [LARGE SCALE GENOMIC DNA]</scope>
    <source>
        <strain evidence="1">ISS2496</strain>
    </source>
</reference>
<keyword evidence="2" id="KW-1185">Reference proteome</keyword>
<dbReference type="Proteomes" id="UP000054783">
    <property type="component" value="Unassembled WGS sequence"/>
</dbReference>
<accession>A0A0V1A0I7</accession>
<comment type="caution">
    <text evidence="1">The sequence shown here is derived from an EMBL/GenBank/DDBJ whole genome shotgun (WGS) entry which is preliminary data.</text>
</comment>
<gene>
    <name evidence="1" type="ORF">T12_1707</name>
</gene>
<name>A0A0V1A0I7_9BILA</name>
<evidence type="ECO:0000313" key="2">
    <source>
        <dbReference type="Proteomes" id="UP000054783"/>
    </source>
</evidence>
<sequence>MVTLHCSSFSAHSVCLSCEALGIITRLCSSNAHYELATEKHRKMLDQAAEVMCHQFRKLLRVLPKNSGLHAHYKYQRRIIDAQTELMKILSNRIPSPETLYMIDQL</sequence>